<proteinExistence type="predicted"/>
<evidence type="ECO:0000256" key="1">
    <source>
        <dbReference type="SAM" id="MobiDB-lite"/>
    </source>
</evidence>
<protein>
    <submittedName>
        <fullName evidence="2">Uncharacterized protein</fullName>
    </submittedName>
</protein>
<sequence>DAFMNFDRFSDEEEDSGPTVPESATQQEEMLVEPVAVSEMVEPGFEMLDEEDTTMIELETTAEPFPQSVPESIEEPSALELDSTRLEELVAKSVQKGLESILPMLVQQVVKEIQEARGR</sequence>
<dbReference type="AlphaFoldDB" id="A0A382JI36"/>
<accession>A0A382JI36</accession>
<feature type="region of interest" description="Disordered" evidence="1">
    <location>
        <begin position="1"/>
        <end position="28"/>
    </location>
</feature>
<organism evidence="2">
    <name type="scientific">marine metagenome</name>
    <dbReference type="NCBI Taxonomy" id="408172"/>
    <lineage>
        <taxon>unclassified sequences</taxon>
        <taxon>metagenomes</taxon>
        <taxon>ecological metagenomes</taxon>
    </lineage>
</organism>
<name>A0A382JI36_9ZZZZ</name>
<feature type="non-terminal residue" evidence="2">
    <location>
        <position position="1"/>
    </location>
</feature>
<reference evidence="2" key="1">
    <citation type="submission" date="2018-05" db="EMBL/GenBank/DDBJ databases">
        <authorList>
            <person name="Lanie J.A."/>
            <person name="Ng W.-L."/>
            <person name="Kazmierczak K.M."/>
            <person name="Andrzejewski T.M."/>
            <person name="Davidsen T.M."/>
            <person name="Wayne K.J."/>
            <person name="Tettelin H."/>
            <person name="Glass J.I."/>
            <person name="Rusch D."/>
            <person name="Podicherti R."/>
            <person name="Tsui H.-C.T."/>
            <person name="Winkler M.E."/>
        </authorList>
    </citation>
    <scope>NUCLEOTIDE SEQUENCE</scope>
</reference>
<dbReference type="EMBL" id="UINC01074018">
    <property type="protein sequence ID" value="SVC10827.1"/>
    <property type="molecule type" value="Genomic_DNA"/>
</dbReference>
<evidence type="ECO:0000313" key="2">
    <source>
        <dbReference type="EMBL" id="SVC10827.1"/>
    </source>
</evidence>
<gene>
    <name evidence="2" type="ORF">METZ01_LOCUS263681</name>
</gene>